<name>A0A0D7AF51_9AGAR</name>
<keyword evidence="1" id="KW-1133">Transmembrane helix</keyword>
<protein>
    <submittedName>
        <fullName evidence="2">Uncharacterized protein</fullName>
    </submittedName>
</protein>
<sequence>MEASSLPLGLIPTAVIAVFTLTVASIIWAKTTIYFALLPILAAATICLQQPDSSSKLWLLWLYPFSVPICINLFGSDVLQRYPAFLLSISLVGAVSFVAWVLTFTSPIQGPEIVMSMATVSLPRSNALATGWGSLGAFVDWFLSPYQLCVGRRPSSSEETPPNKYIPQDITDIGGTTTLRICTDTP</sequence>
<feature type="transmembrane region" description="Helical" evidence="1">
    <location>
        <begin position="82"/>
        <end position="105"/>
    </location>
</feature>
<feature type="transmembrane region" description="Helical" evidence="1">
    <location>
        <begin position="57"/>
        <end position="75"/>
    </location>
</feature>
<dbReference type="AlphaFoldDB" id="A0A0D7AF51"/>
<accession>A0A0D7AF51</accession>
<evidence type="ECO:0000313" key="3">
    <source>
        <dbReference type="Proteomes" id="UP000054144"/>
    </source>
</evidence>
<reference evidence="2 3" key="1">
    <citation type="journal article" date="2015" name="Fungal Genet. Biol.">
        <title>Evolution of novel wood decay mechanisms in Agaricales revealed by the genome sequences of Fistulina hepatica and Cylindrobasidium torrendii.</title>
        <authorList>
            <person name="Floudas D."/>
            <person name="Held B.W."/>
            <person name="Riley R."/>
            <person name="Nagy L.G."/>
            <person name="Koehler G."/>
            <person name="Ransdell A.S."/>
            <person name="Younus H."/>
            <person name="Chow J."/>
            <person name="Chiniquy J."/>
            <person name="Lipzen A."/>
            <person name="Tritt A."/>
            <person name="Sun H."/>
            <person name="Haridas S."/>
            <person name="LaButti K."/>
            <person name="Ohm R.A."/>
            <person name="Kues U."/>
            <person name="Blanchette R.A."/>
            <person name="Grigoriev I.V."/>
            <person name="Minto R.E."/>
            <person name="Hibbett D.S."/>
        </authorList>
    </citation>
    <scope>NUCLEOTIDE SEQUENCE [LARGE SCALE GENOMIC DNA]</scope>
    <source>
        <strain evidence="2 3">ATCC 64428</strain>
    </source>
</reference>
<keyword evidence="1" id="KW-0812">Transmembrane</keyword>
<keyword evidence="3" id="KW-1185">Reference proteome</keyword>
<proteinExistence type="predicted"/>
<evidence type="ECO:0000313" key="2">
    <source>
        <dbReference type="EMBL" id="KIY50017.1"/>
    </source>
</evidence>
<gene>
    <name evidence="2" type="ORF">FISHEDRAFT_57746</name>
</gene>
<organism evidence="2 3">
    <name type="scientific">Fistulina hepatica ATCC 64428</name>
    <dbReference type="NCBI Taxonomy" id="1128425"/>
    <lineage>
        <taxon>Eukaryota</taxon>
        <taxon>Fungi</taxon>
        <taxon>Dikarya</taxon>
        <taxon>Basidiomycota</taxon>
        <taxon>Agaricomycotina</taxon>
        <taxon>Agaricomycetes</taxon>
        <taxon>Agaricomycetidae</taxon>
        <taxon>Agaricales</taxon>
        <taxon>Fistulinaceae</taxon>
        <taxon>Fistulina</taxon>
    </lineage>
</organism>
<dbReference type="Proteomes" id="UP000054144">
    <property type="component" value="Unassembled WGS sequence"/>
</dbReference>
<evidence type="ECO:0000256" key="1">
    <source>
        <dbReference type="SAM" id="Phobius"/>
    </source>
</evidence>
<keyword evidence="1" id="KW-0472">Membrane</keyword>
<feature type="transmembrane region" description="Helical" evidence="1">
    <location>
        <begin position="6"/>
        <end position="28"/>
    </location>
</feature>
<dbReference type="EMBL" id="KN881694">
    <property type="protein sequence ID" value="KIY50017.1"/>
    <property type="molecule type" value="Genomic_DNA"/>
</dbReference>